<comment type="subcellular location">
    <subcellularLocation>
        <location evidence="1">Cytoplasm</location>
        <location evidence="1">Cytosol</location>
    </subcellularLocation>
</comment>
<dbReference type="AlphaFoldDB" id="A0A5P1F648"/>
<proteinExistence type="inferred from homology"/>
<organism evidence="3 4">
    <name type="scientific">Asparagus officinalis</name>
    <name type="common">Garden asparagus</name>
    <dbReference type="NCBI Taxonomy" id="4686"/>
    <lineage>
        <taxon>Eukaryota</taxon>
        <taxon>Viridiplantae</taxon>
        <taxon>Streptophyta</taxon>
        <taxon>Embryophyta</taxon>
        <taxon>Tracheophyta</taxon>
        <taxon>Spermatophyta</taxon>
        <taxon>Magnoliopsida</taxon>
        <taxon>Liliopsida</taxon>
        <taxon>Asparagales</taxon>
        <taxon>Asparagaceae</taxon>
        <taxon>Asparagoideae</taxon>
        <taxon>Asparagus</taxon>
    </lineage>
</organism>
<keyword evidence="1" id="KW-0808">Transferase</keyword>
<gene>
    <name evidence="3" type="ORF">A4U43_C03F380</name>
</gene>
<dbReference type="InterPro" id="IPR036282">
    <property type="entry name" value="Glutathione-S-Trfase_C_sf"/>
</dbReference>
<dbReference type="OMA" id="PRVHASM"/>
<accession>A0A5P1F648</accession>
<reference evidence="4" key="1">
    <citation type="journal article" date="2017" name="Nat. Commun.">
        <title>The asparagus genome sheds light on the origin and evolution of a young Y chromosome.</title>
        <authorList>
            <person name="Harkess A."/>
            <person name="Zhou J."/>
            <person name="Xu C."/>
            <person name="Bowers J.E."/>
            <person name="Van der Hulst R."/>
            <person name="Ayyampalayam S."/>
            <person name="Mercati F."/>
            <person name="Riccardi P."/>
            <person name="McKain M.R."/>
            <person name="Kakrana A."/>
            <person name="Tang H."/>
            <person name="Ray J."/>
            <person name="Groenendijk J."/>
            <person name="Arikit S."/>
            <person name="Mathioni S.M."/>
            <person name="Nakano M."/>
            <person name="Shan H."/>
            <person name="Telgmann-Rauber A."/>
            <person name="Kanno A."/>
            <person name="Yue Z."/>
            <person name="Chen H."/>
            <person name="Li W."/>
            <person name="Chen Y."/>
            <person name="Xu X."/>
            <person name="Zhang Y."/>
            <person name="Luo S."/>
            <person name="Chen H."/>
            <person name="Gao J."/>
            <person name="Mao Z."/>
            <person name="Pires J.C."/>
            <person name="Luo M."/>
            <person name="Kudrna D."/>
            <person name="Wing R.A."/>
            <person name="Meyers B.C."/>
            <person name="Yi K."/>
            <person name="Kong H."/>
            <person name="Lavrijsen P."/>
            <person name="Sunseri F."/>
            <person name="Falavigna A."/>
            <person name="Ye Y."/>
            <person name="Leebens-Mack J.H."/>
            <person name="Chen G."/>
        </authorList>
    </citation>
    <scope>NUCLEOTIDE SEQUENCE [LARGE SCALE GENOMIC DNA]</scope>
    <source>
        <strain evidence="4">cv. DH0086</strain>
    </source>
</reference>
<evidence type="ECO:0000256" key="1">
    <source>
        <dbReference type="RuleBase" id="RU369102"/>
    </source>
</evidence>
<dbReference type="InterPro" id="IPR036249">
    <property type="entry name" value="Thioredoxin-like_sf"/>
</dbReference>
<sequence>MQTEAKEEVKLHGFWASSDCAMVRHALKLKGVAYDYVEVDIDIRSDSLVRVYENVPVLVVDGQSVTNPLVIFEFIEDNWKYPALFPEDPYMKSRVRFWAGFFYKKLMPTSFAIMFSEGEAQEKATEEFIEHMRTMEDGIAVDFANGGPFINGKEPGLLDVVMGSCSNGLKALGAVPGVQMLDKERMPVLSSAIEAFIGLETSTVIPYDELLELHWVLREIGLATASSKA</sequence>
<dbReference type="InterPro" id="IPR045074">
    <property type="entry name" value="GST_C_Tau"/>
</dbReference>
<dbReference type="PROSITE" id="PS50404">
    <property type="entry name" value="GST_NTER"/>
    <property type="match status" value="1"/>
</dbReference>
<evidence type="ECO:0000259" key="2">
    <source>
        <dbReference type="PROSITE" id="PS50404"/>
    </source>
</evidence>
<comment type="similarity">
    <text evidence="1">Belongs to the GST superfamily.</text>
</comment>
<dbReference type="CDD" id="cd03185">
    <property type="entry name" value="GST_C_Tau"/>
    <property type="match status" value="1"/>
</dbReference>
<keyword evidence="1" id="KW-0963">Cytoplasm</keyword>
<dbReference type="EC" id="2.5.1.18" evidence="1"/>
<dbReference type="PANTHER" id="PTHR11260:SF676">
    <property type="entry name" value="GLUTATHIONE S-TRANSFERASE U8"/>
    <property type="match status" value="1"/>
</dbReference>
<dbReference type="InterPro" id="IPR040079">
    <property type="entry name" value="Glutathione_S-Trfase"/>
</dbReference>
<dbReference type="SUPFAM" id="SSF47616">
    <property type="entry name" value="GST C-terminal domain-like"/>
    <property type="match status" value="1"/>
</dbReference>
<dbReference type="EMBL" id="CM007383">
    <property type="protein sequence ID" value="ONK73866.1"/>
    <property type="molecule type" value="Genomic_DNA"/>
</dbReference>
<dbReference type="OrthoDB" id="4951845at2759"/>
<dbReference type="GO" id="GO:0005829">
    <property type="term" value="C:cytosol"/>
    <property type="evidence" value="ECO:0007669"/>
    <property type="project" value="UniProtKB-SubCell"/>
</dbReference>
<dbReference type="InterPro" id="IPR004045">
    <property type="entry name" value="Glutathione_S-Trfase_N"/>
</dbReference>
<evidence type="ECO:0000313" key="4">
    <source>
        <dbReference type="Proteomes" id="UP000243459"/>
    </source>
</evidence>
<dbReference type="GO" id="GO:0006749">
    <property type="term" value="P:glutathione metabolic process"/>
    <property type="evidence" value="ECO:0007669"/>
    <property type="project" value="InterPro"/>
</dbReference>
<feature type="domain" description="GST N-terminal" evidence="2">
    <location>
        <begin position="7"/>
        <end position="83"/>
    </location>
</feature>
<protein>
    <recommendedName>
        <fullName evidence="1">Glutathione S-transferase</fullName>
        <ecNumber evidence="1">2.5.1.18</ecNumber>
    </recommendedName>
</protein>
<dbReference type="PANTHER" id="PTHR11260">
    <property type="entry name" value="GLUTATHIONE S-TRANSFERASE, GST, SUPERFAMILY, GST DOMAIN CONTAINING"/>
    <property type="match status" value="1"/>
</dbReference>
<comment type="function">
    <text evidence="1">Is involved in the conjugation of reduced glutathione to a wide number of exogenous and endogenous hydrophobic electrophiles.</text>
</comment>
<dbReference type="Gramene" id="ONK73866">
    <property type="protein sequence ID" value="ONK73866"/>
    <property type="gene ID" value="A4U43_C03F380"/>
</dbReference>
<dbReference type="Gene3D" id="3.40.30.10">
    <property type="entry name" value="Glutaredoxin"/>
    <property type="match status" value="1"/>
</dbReference>
<dbReference type="GO" id="GO:0004364">
    <property type="term" value="F:glutathione transferase activity"/>
    <property type="evidence" value="ECO:0007669"/>
    <property type="project" value="UniProtKB-UniRule"/>
</dbReference>
<dbReference type="InterPro" id="IPR045073">
    <property type="entry name" value="Omega/Tau-like"/>
</dbReference>
<dbReference type="SFLD" id="SFLDS00019">
    <property type="entry name" value="Glutathione_Transferase_(cytos"/>
    <property type="match status" value="1"/>
</dbReference>
<dbReference type="Gene3D" id="1.20.1050.10">
    <property type="match status" value="1"/>
</dbReference>
<dbReference type="Pfam" id="PF13417">
    <property type="entry name" value="GST_N_3"/>
    <property type="match status" value="1"/>
</dbReference>
<name>A0A5P1F648_ASPOF</name>
<dbReference type="SFLD" id="SFLDG00358">
    <property type="entry name" value="Main_(cytGST)"/>
    <property type="match status" value="1"/>
</dbReference>
<dbReference type="Proteomes" id="UP000243459">
    <property type="component" value="Chromosome 3"/>
</dbReference>
<evidence type="ECO:0000313" key="3">
    <source>
        <dbReference type="EMBL" id="ONK73866.1"/>
    </source>
</evidence>
<comment type="catalytic activity">
    <reaction evidence="1">
        <text>RX + glutathione = an S-substituted glutathione + a halide anion + H(+)</text>
        <dbReference type="Rhea" id="RHEA:16437"/>
        <dbReference type="ChEBI" id="CHEBI:15378"/>
        <dbReference type="ChEBI" id="CHEBI:16042"/>
        <dbReference type="ChEBI" id="CHEBI:17792"/>
        <dbReference type="ChEBI" id="CHEBI:57925"/>
        <dbReference type="ChEBI" id="CHEBI:90779"/>
        <dbReference type="EC" id="2.5.1.18"/>
    </reaction>
</comment>
<dbReference type="SUPFAM" id="SSF52833">
    <property type="entry name" value="Thioredoxin-like"/>
    <property type="match status" value="1"/>
</dbReference>
<keyword evidence="4" id="KW-1185">Reference proteome</keyword>